<name>A0A8T2URW7_CERRI</name>
<keyword evidence="9 13" id="KW-1133">Transmembrane helix</keyword>
<feature type="domain" description="RING-type" evidence="14">
    <location>
        <begin position="106"/>
        <end position="148"/>
    </location>
</feature>
<evidence type="ECO:0000259" key="14">
    <source>
        <dbReference type="PROSITE" id="PS50089"/>
    </source>
</evidence>
<feature type="transmembrane region" description="Helical" evidence="13">
    <location>
        <begin position="6"/>
        <end position="26"/>
    </location>
</feature>
<evidence type="ECO:0000256" key="3">
    <source>
        <dbReference type="ARBA" id="ARBA00022679"/>
    </source>
</evidence>
<evidence type="ECO:0000256" key="13">
    <source>
        <dbReference type="SAM" id="Phobius"/>
    </source>
</evidence>
<dbReference type="PANTHER" id="PTHR45768:SF18">
    <property type="entry name" value="RING-H2 FINGER PROTEIN ATL47-RELATED"/>
    <property type="match status" value="1"/>
</dbReference>
<proteinExistence type="inferred from homology"/>
<dbReference type="InterPro" id="IPR013083">
    <property type="entry name" value="Znf_RING/FYVE/PHD"/>
</dbReference>
<keyword evidence="8" id="KW-0862">Zinc</keyword>
<dbReference type="SMART" id="SM00184">
    <property type="entry name" value="RING"/>
    <property type="match status" value="1"/>
</dbReference>
<dbReference type="OrthoDB" id="8062037at2759"/>
<organism evidence="15 16">
    <name type="scientific">Ceratopteris richardii</name>
    <name type="common">Triangle waterfern</name>
    <dbReference type="NCBI Taxonomy" id="49495"/>
    <lineage>
        <taxon>Eukaryota</taxon>
        <taxon>Viridiplantae</taxon>
        <taxon>Streptophyta</taxon>
        <taxon>Embryophyta</taxon>
        <taxon>Tracheophyta</taxon>
        <taxon>Polypodiopsida</taxon>
        <taxon>Polypodiidae</taxon>
        <taxon>Polypodiales</taxon>
        <taxon>Pteridineae</taxon>
        <taxon>Pteridaceae</taxon>
        <taxon>Parkerioideae</taxon>
        <taxon>Ceratopteris</taxon>
    </lineage>
</organism>
<accession>A0A8T2URW7</accession>
<keyword evidence="4 13" id="KW-0812">Transmembrane</keyword>
<comment type="pathway">
    <text evidence="2">Protein modification; protein ubiquitination.</text>
</comment>
<evidence type="ECO:0000313" key="16">
    <source>
        <dbReference type="Proteomes" id="UP000825935"/>
    </source>
</evidence>
<evidence type="ECO:0000256" key="2">
    <source>
        <dbReference type="ARBA" id="ARBA00004906"/>
    </source>
</evidence>
<dbReference type="SUPFAM" id="SSF57850">
    <property type="entry name" value="RING/U-box"/>
    <property type="match status" value="1"/>
</dbReference>
<dbReference type="Gene3D" id="3.30.40.10">
    <property type="entry name" value="Zinc/RING finger domain, C3HC4 (zinc finger)"/>
    <property type="match status" value="1"/>
</dbReference>
<dbReference type="GO" id="GO:0016020">
    <property type="term" value="C:membrane"/>
    <property type="evidence" value="ECO:0007669"/>
    <property type="project" value="UniProtKB-SubCell"/>
</dbReference>
<dbReference type="PROSITE" id="PS50089">
    <property type="entry name" value="ZF_RING_2"/>
    <property type="match status" value="1"/>
</dbReference>
<keyword evidence="10 13" id="KW-0472">Membrane</keyword>
<dbReference type="GO" id="GO:0016740">
    <property type="term" value="F:transferase activity"/>
    <property type="evidence" value="ECO:0007669"/>
    <property type="project" value="UniProtKB-KW"/>
</dbReference>
<keyword evidence="7" id="KW-0833">Ubl conjugation pathway</keyword>
<evidence type="ECO:0000256" key="7">
    <source>
        <dbReference type="ARBA" id="ARBA00022786"/>
    </source>
</evidence>
<keyword evidence="16" id="KW-1185">Reference proteome</keyword>
<dbReference type="Pfam" id="PF13639">
    <property type="entry name" value="zf-RING_2"/>
    <property type="match status" value="1"/>
</dbReference>
<comment type="subcellular location">
    <subcellularLocation>
        <location evidence="1">Membrane</location>
        <topology evidence="1">Single-pass membrane protein</topology>
    </subcellularLocation>
</comment>
<evidence type="ECO:0000256" key="5">
    <source>
        <dbReference type="ARBA" id="ARBA00022723"/>
    </source>
</evidence>
<dbReference type="GO" id="GO:0008270">
    <property type="term" value="F:zinc ion binding"/>
    <property type="evidence" value="ECO:0007669"/>
    <property type="project" value="UniProtKB-KW"/>
</dbReference>
<keyword evidence="5" id="KW-0479">Metal-binding</keyword>
<comment type="caution">
    <text evidence="15">The sequence shown here is derived from an EMBL/GenBank/DDBJ whole genome shotgun (WGS) entry which is preliminary data.</text>
</comment>
<reference evidence="15" key="1">
    <citation type="submission" date="2021-08" db="EMBL/GenBank/DDBJ databases">
        <title>WGS assembly of Ceratopteris richardii.</title>
        <authorList>
            <person name="Marchant D.B."/>
            <person name="Chen G."/>
            <person name="Jenkins J."/>
            <person name="Shu S."/>
            <person name="Leebens-Mack J."/>
            <person name="Grimwood J."/>
            <person name="Schmutz J."/>
            <person name="Soltis P."/>
            <person name="Soltis D."/>
            <person name="Chen Z.-H."/>
        </authorList>
    </citation>
    <scope>NUCLEOTIDE SEQUENCE</scope>
    <source>
        <strain evidence="15">Whitten #5841</strain>
        <tissue evidence="15">Leaf</tissue>
    </source>
</reference>
<evidence type="ECO:0000313" key="15">
    <source>
        <dbReference type="EMBL" id="KAH7436533.1"/>
    </source>
</evidence>
<dbReference type="AlphaFoldDB" id="A0A8T2URW7"/>
<evidence type="ECO:0000256" key="1">
    <source>
        <dbReference type="ARBA" id="ARBA00004167"/>
    </source>
</evidence>
<dbReference type="PANTHER" id="PTHR45768">
    <property type="entry name" value="E3 UBIQUITIN-PROTEIN LIGASE RNF13-LIKE"/>
    <property type="match status" value="1"/>
</dbReference>
<protein>
    <recommendedName>
        <fullName evidence="14">RING-type domain-containing protein</fullName>
    </recommendedName>
</protein>
<comment type="similarity">
    <text evidence="11">Belongs to the RING-type zinc finger family. ATL subfamily.</text>
</comment>
<dbReference type="InterPro" id="IPR001841">
    <property type="entry name" value="Znf_RING"/>
</dbReference>
<dbReference type="Proteomes" id="UP000825935">
    <property type="component" value="Chromosome 5"/>
</dbReference>
<evidence type="ECO:0000256" key="11">
    <source>
        <dbReference type="ARBA" id="ARBA00024209"/>
    </source>
</evidence>
<evidence type="ECO:0000256" key="8">
    <source>
        <dbReference type="ARBA" id="ARBA00022833"/>
    </source>
</evidence>
<evidence type="ECO:0000256" key="10">
    <source>
        <dbReference type="ARBA" id="ARBA00023136"/>
    </source>
</evidence>
<evidence type="ECO:0000256" key="12">
    <source>
        <dbReference type="PROSITE-ProRule" id="PRU00175"/>
    </source>
</evidence>
<keyword evidence="3" id="KW-0808">Transferase</keyword>
<evidence type="ECO:0000256" key="4">
    <source>
        <dbReference type="ARBA" id="ARBA00022692"/>
    </source>
</evidence>
<keyword evidence="6 12" id="KW-0863">Zinc-finger</keyword>
<gene>
    <name evidence="15" type="ORF">KP509_05G024700</name>
</gene>
<sequence>MLSKELTVLLGIPCLVGIVFLALLYCKVFRKYFTVLHSQHRSVDAEAEMPTRTYVINVGPGSSQGEELSRTHQDTSCADIMQSLTSFQYRELTTQTSSNTVVPTECAVCLALFAELDLILQLPLCGHVFHKVCMESWLLVHSSCPLCRQCILPINEA</sequence>
<evidence type="ECO:0000256" key="9">
    <source>
        <dbReference type="ARBA" id="ARBA00022989"/>
    </source>
</evidence>
<dbReference type="EMBL" id="CM035410">
    <property type="protein sequence ID" value="KAH7436533.1"/>
    <property type="molecule type" value="Genomic_DNA"/>
</dbReference>
<evidence type="ECO:0000256" key="6">
    <source>
        <dbReference type="ARBA" id="ARBA00022771"/>
    </source>
</evidence>